<sequence>MAKTPRLSEWLEGLRLARTERGPMVVGLDGRSGVGKSTLAQTIAAEAAGVVVGGDDFFAGGTTLVNGRPEQLADLCIDRLRLARVLEDLRAGKPARYRAFDWEAFDGRLEVQTTHLEPADLIIVEGVYSCHPDLHHVLDAKVLATAASDIRDSRLQAREGEIGPWERQWHAAEDWYFSAMMTEASFDWVIDASD</sequence>
<reference evidence="1" key="1">
    <citation type="submission" date="2023-07" db="EMBL/GenBank/DDBJ databases">
        <title>Brevundimonas soil sp. nov., isolated from the soil of chemical plant.</title>
        <authorList>
            <person name="Wu N."/>
        </authorList>
    </citation>
    <scope>NUCLEOTIDE SEQUENCE</scope>
    <source>
        <strain evidence="1">XZ-24</strain>
    </source>
</reference>
<accession>A0ABT8SLU7</accession>
<dbReference type="EMBL" id="JAUKTR010000003">
    <property type="protein sequence ID" value="MDO1559542.1"/>
    <property type="molecule type" value="Genomic_DNA"/>
</dbReference>
<dbReference type="InterPro" id="IPR027417">
    <property type="entry name" value="P-loop_NTPase"/>
</dbReference>
<comment type="caution">
    <text evidence="1">The sequence shown here is derived from an EMBL/GenBank/DDBJ whole genome shotgun (WGS) entry which is preliminary data.</text>
</comment>
<dbReference type="RefSeq" id="WP_302109971.1">
    <property type="nucleotide sequence ID" value="NZ_JAUKTR010000003.1"/>
</dbReference>
<evidence type="ECO:0000313" key="2">
    <source>
        <dbReference type="Proteomes" id="UP001169063"/>
    </source>
</evidence>
<dbReference type="Proteomes" id="UP001169063">
    <property type="component" value="Unassembled WGS sequence"/>
</dbReference>
<evidence type="ECO:0008006" key="3">
    <source>
        <dbReference type="Google" id="ProtNLM"/>
    </source>
</evidence>
<dbReference type="PANTHER" id="PTHR10285">
    <property type="entry name" value="URIDINE KINASE"/>
    <property type="match status" value="1"/>
</dbReference>
<dbReference type="Gene3D" id="3.40.50.300">
    <property type="entry name" value="P-loop containing nucleotide triphosphate hydrolases"/>
    <property type="match status" value="1"/>
</dbReference>
<dbReference type="SUPFAM" id="SSF52540">
    <property type="entry name" value="P-loop containing nucleoside triphosphate hydrolases"/>
    <property type="match status" value="1"/>
</dbReference>
<keyword evidence="2" id="KW-1185">Reference proteome</keyword>
<name>A0ABT8SLU7_9CAUL</name>
<protein>
    <recommendedName>
        <fullName evidence="3">Phosphoribulokinase/uridine kinase domain-containing protein</fullName>
    </recommendedName>
</protein>
<gene>
    <name evidence="1" type="ORF">Q0812_08895</name>
</gene>
<proteinExistence type="predicted"/>
<organism evidence="1 2">
    <name type="scientific">Peiella sedimenti</name>
    <dbReference type="NCBI Taxonomy" id="3061083"/>
    <lineage>
        <taxon>Bacteria</taxon>
        <taxon>Pseudomonadati</taxon>
        <taxon>Pseudomonadota</taxon>
        <taxon>Alphaproteobacteria</taxon>
        <taxon>Caulobacterales</taxon>
        <taxon>Caulobacteraceae</taxon>
        <taxon>Peiella</taxon>
    </lineage>
</organism>
<evidence type="ECO:0000313" key="1">
    <source>
        <dbReference type="EMBL" id="MDO1559542.1"/>
    </source>
</evidence>